<comment type="caution">
    <text evidence="2">The sequence shown here is derived from an EMBL/GenBank/DDBJ whole genome shotgun (WGS) entry which is preliminary data.</text>
</comment>
<accession>A0ABR7XT20</accession>
<gene>
    <name evidence="2" type="ORF">H8B21_12155</name>
</gene>
<dbReference type="Proteomes" id="UP000651112">
    <property type="component" value="Unassembled WGS sequence"/>
</dbReference>
<evidence type="ECO:0000259" key="1">
    <source>
        <dbReference type="Pfam" id="PF16227"/>
    </source>
</evidence>
<protein>
    <submittedName>
        <fullName evidence="2">DUF4886 domain-containing protein</fullName>
    </submittedName>
</protein>
<dbReference type="InterPro" id="IPR032616">
    <property type="entry name" value="DUF4886"/>
</dbReference>
<organism evidence="2 3">
    <name type="scientific">Sphingobacterium chuzhouense</name>
    <dbReference type="NCBI Taxonomy" id="1742264"/>
    <lineage>
        <taxon>Bacteria</taxon>
        <taxon>Pseudomonadati</taxon>
        <taxon>Bacteroidota</taxon>
        <taxon>Sphingobacteriia</taxon>
        <taxon>Sphingobacteriales</taxon>
        <taxon>Sphingobacteriaceae</taxon>
        <taxon>Sphingobacterium</taxon>
    </lineage>
</organism>
<name>A0ABR7XT20_9SPHI</name>
<proteinExistence type="predicted"/>
<keyword evidence="3" id="KW-1185">Reference proteome</keyword>
<feature type="domain" description="DUF4886" evidence="1">
    <location>
        <begin position="27"/>
        <end position="269"/>
    </location>
</feature>
<reference evidence="2 3" key="1">
    <citation type="submission" date="2020-08" db="EMBL/GenBank/DDBJ databases">
        <title>Sphingobacterium sp. DN00404 isolated from aquaculture water.</title>
        <authorList>
            <person name="Zhang M."/>
        </authorList>
    </citation>
    <scope>NUCLEOTIDE SEQUENCE [LARGE SCALE GENOMIC DNA]</scope>
    <source>
        <strain evidence="2 3">KCTC 42746</strain>
    </source>
</reference>
<dbReference type="InterPro" id="IPR036514">
    <property type="entry name" value="SGNH_hydro_sf"/>
</dbReference>
<dbReference type="Gene3D" id="3.40.50.1110">
    <property type="entry name" value="SGNH hydrolase"/>
    <property type="match status" value="1"/>
</dbReference>
<evidence type="ECO:0000313" key="2">
    <source>
        <dbReference type="EMBL" id="MBD1422324.1"/>
    </source>
</evidence>
<dbReference type="EMBL" id="JACNYL010000003">
    <property type="protein sequence ID" value="MBD1422324.1"/>
    <property type="molecule type" value="Genomic_DNA"/>
</dbReference>
<dbReference type="Pfam" id="PF16227">
    <property type="entry name" value="DUF4886"/>
    <property type="match status" value="1"/>
</dbReference>
<evidence type="ECO:0000313" key="3">
    <source>
        <dbReference type="Proteomes" id="UP000651112"/>
    </source>
</evidence>
<sequence>MSLFSSVACPKKQNLPGIENITADTIKVLAIGNSFSQDALEFYLSGLARAAGIPIVIGNLSIGGASLALHWDNASNDKAVYAYRKINAEGKRESRSNVTISEALSDQDWDFVSFQQVSQNAGRFETFIEPLPMLYSYVQEKLQGKETKFVFHQTWAYAQNTTHGGFKQYNRNQLEMYHAIVEVSKRVKELVPIDIVVPSGTAIQNGRTSVIGDNFCRDGFHLDVNIGRYTAAATWFEVISGKSVIGNTFKPEASSANEVEIAQQAAHAAVLNPYKITELAHYKK</sequence>